<evidence type="ECO:0000256" key="3">
    <source>
        <dbReference type="ARBA" id="ARBA00022777"/>
    </source>
</evidence>
<gene>
    <name evidence="6" type="ORF">C5167_002489</name>
</gene>
<dbReference type="OrthoDB" id="497927at2759"/>
<dbReference type="Gramene" id="RZC78247">
    <property type="protein sequence ID" value="RZC78247"/>
    <property type="gene ID" value="C5167_002489"/>
</dbReference>
<sequence>MVQEVGKIESELGNGKVAQVLVVGNYCHDVLIQDDKIIGESLGGASSFISNVFDNLSIDSDYISKVGFEFAYYNSVTHKPISSSSSMTTLFHAYFSSDGNQERTLRRIHACDPISVSDLPNSSSRFDFGLAVGVGGEILPETLQHMIDICDVVFVDVQALIRVFDSIDGTVKLVSLKESGFFHLLPRIGFLKASAEEALFVDIEEARKHCCVVVTDGKDGCRVYTKDDKLQISPFPAVQIDPTGAGDSFLGGLVAALIQGRPVSDAALLGNFFGSLTVAQIGIPKFDLRLMQIVKDELHQRRIICIDHCERRDMEPEVNTSIEENLGFQEFLNSITEHLPTHNSEEENPLGARHSPAKASEKNNQYQINSHHKLTLVPVYKEAASVVDSQLHDTT</sequence>
<keyword evidence="3" id="KW-0418">Kinase</keyword>
<proteinExistence type="inferred from homology"/>
<protein>
    <recommendedName>
        <fullName evidence="5">Carbohydrate kinase PfkB domain-containing protein</fullName>
    </recommendedName>
</protein>
<feature type="region of interest" description="Disordered" evidence="4">
    <location>
        <begin position="341"/>
        <end position="363"/>
    </location>
</feature>
<dbReference type="GO" id="GO:0016301">
    <property type="term" value="F:kinase activity"/>
    <property type="evidence" value="ECO:0007669"/>
    <property type="project" value="UniProtKB-KW"/>
</dbReference>
<dbReference type="Proteomes" id="UP000316621">
    <property type="component" value="Chromosome 9"/>
</dbReference>
<dbReference type="InterPro" id="IPR011611">
    <property type="entry name" value="PfkB_dom"/>
</dbReference>
<dbReference type="PANTHER" id="PTHR43085">
    <property type="entry name" value="HEXOKINASE FAMILY MEMBER"/>
    <property type="match status" value="1"/>
</dbReference>
<dbReference type="OMA" id="QHFGSHE"/>
<feature type="domain" description="Carbohydrate kinase PfkB" evidence="5">
    <location>
        <begin position="210"/>
        <end position="282"/>
    </location>
</feature>
<dbReference type="AlphaFoldDB" id="A0A4Y7KZP9"/>
<keyword evidence="2" id="KW-0808">Transferase</keyword>
<comment type="similarity">
    <text evidence="1">Belongs to the carbohydrate kinase PfkB family.</text>
</comment>
<accession>A0A4Y7KZP9</accession>
<dbReference type="PANTHER" id="PTHR43085:SF13">
    <property type="entry name" value="INOSITOL 3-KINASE"/>
    <property type="match status" value="1"/>
</dbReference>
<dbReference type="SUPFAM" id="SSF53613">
    <property type="entry name" value="Ribokinase-like"/>
    <property type="match status" value="1"/>
</dbReference>
<dbReference type="STRING" id="3469.A0A4Y7KZP9"/>
<dbReference type="InterPro" id="IPR029056">
    <property type="entry name" value="Ribokinase-like"/>
</dbReference>
<dbReference type="Gene3D" id="3.40.1190.20">
    <property type="match status" value="1"/>
</dbReference>
<reference evidence="6 7" key="1">
    <citation type="journal article" date="2018" name="Science">
        <title>The opium poppy genome and morphinan production.</title>
        <authorList>
            <person name="Guo L."/>
            <person name="Winzer T."/>
            <person name="Yang X."/>
            <person name="Li Y."/>
            <person name="Ning Z."/>
            <person name="He Z."/>
            <person name="Teodor R."/>
            <person name="Lu Y."/>
            <person name="Bowser T.A."/>
            <person name="Graham I.A."/>
            <person name="Ye K."/>
        </authorList>
    </citation>
    <scope>NUCLEOTIDE SEQUENCE [LARGE SCALE GENOMIC DNA]</scope>
    <source>
        <strain evidence="7">cv. HN1</strain>
        <tissue evidence="6">Leaves</tissue>
    </source>
</reference>
<keyword evidence="7" id="KW-1185">Reference proteome</keyword>
<evidence type="ECO:0000256" key="2">
    <source>
        <dbReference type="ARBA" id="ARBA00022679"/>
    </source>
</evidence>
<dbReference type="InterPro" id="IPR050306">
    <property type="entry name" value="PfkB_Carbo_kinase"/>
</dbReference>
<organism evidence="6 7">
    <name type="scientific">Papaver somniferum</name>
    <name type="common">Opium poppy</name>
    <dbReference type="NCBI Taxonomy" id="3469"/>
    <lineage>
        <taxon>Eukaryota</taxon>
        <taxon>Viridiplantae</taxon>
        <taxon>Streptophyta</taxon>
        <taxon>Embryophyta</taxon>
        <taxon>Tracheophyta</taxon>
        <taxon>Spermatophyta</taxon>
        <taxon>Magnoliopsida</taxon>
        <taxon>Ranunculales</taxon>
        <taxon>Papaveraceae</taxon>
        <taxon>Papaveroideae</taxon>
        <taxon>Papaver</taxon>
    </lineage>
</organism>
<dbReference type="GO" id="GO:0010264">
    <property type="term" value="P:myo-inositol hexakisphosphate biosynthetic process"/>
    <property type="evidence" value="ECO:0007669"/>
    <property type="project" value="EnsemblPlants"/>
</dbReference>
<dbReference type="InterPro" id="IPR002173">
    <property type="entry name" value="Carboh/pur_kinase_PfkB_CS"/>
</dbReference>
<evidence type="ECO:0000256" key="4">
    <source>
        <dbReference type="SAM" id="MobiDB-lite"/>
    </source>
</evidence>
<evidence type="ECO:0000313" key="7">
    <source>
        <dbReference type="Proteomes" id="UP000316621"/>
    </source>
</evidence>
<dbReference type="PROSITE" id="PS00584">
    <property type="entry name" value="PFKB_KINASES_2"/>
    <property type="match status" value="1"/>
</dbReference>
<name>A0A4Y7KZP9_PAPSO</name>
<evidence type="ECO:0000256" key="1">
    <source>
        <dbReference type="ARBA" id="ARBA00010688"/>
    </source>
</evidence>
<dbReference type="EMBL" id="CM010723">
    <property type="protein sequence ID" value="RZC78247.1"/>
    <property type="molecule type" value="Genomic_DNA"/>
</dbReference>
<dbReference type="Pfam" id="PF00294">
    <property type="entry name" value="PfkB"/>
    <property type="match status" value="1"/>
</dbReference>
<evidence type="ECO:0000313" key="6">
    <source>
        <dbReference type="EMBL" id="RZC78247.1"/>
    </source>
</evidence>
<evidence type="ECO:0000259" key="5">
    <source>
        <dbReference type="Pfam" id="PF00294"/>
    </source>
</evidence>